<dbReference type="AlphaFoldDB" id="A0A0J9XHI8"/>
<keyword evidence="1" id="KW-0472">Membrane</keyword>
<keyword evidence="1" id="KW-1133">Transmembrane helix</keyword>
<evidence type="ECO:0000313" key="3">
    <source>
        <dbReference type="Proteomes" id="UP000242525"/>
    </source>
</evidence>
<gene>
    <name evidence="2" type="ORF">BN980_GECA15s00791g</name>
</gene>
<protein>
    <submittedName>
        <fullName evidence="2">Uncharacterized protein</fullName>
    </submittedName>
</protein>
<evidence type="ECO:0000313" key="2">
    <source>
        <dbReference type="EMBL" id="CDO56407.1"/>
    </source>
</evidence>
<dbReference type="Proteomes" id="UP000242525">
    <property type="component" value="Unassembled WGS sequence"/>
</dbReference>
<accession>A0A0J9XHI8</accession>
<comment type="caution">
    <text evidence="2">The sequence shown here is derived from an EMBL/GenBank/DDBJ whole genome shotgun (WGS) entry which is preliminary data.</text>
</comment>
<keyword evidence="1" id="KW-0812">Transmembrane</keyword>
<dbReference type="EMBL" id="CCBN010000015">
    <property type="protein sequence ID" value="CDO56407.1"/>
    <property type="molecule type" value="Genomic_DNA"/>
</dbReference>
<evidence type="ECO:0000256" key="1">
    <source>
        <dbReference type="SAM" id="Phobius"/>
    </source>
</evidence>
<reference evidence="2" key="1">
    <citation type="submission" date="2014-03" db="EMBL/GenBank/DDBJ databases">
        <authorList>
            <person name="Casaregola S."/>
        </authorList>
    </citation>
    <scope>NUCLEOTIDE SEQUENCE [LARGE SCALE GENOMIC DNA]</scope>
    <source>
        <strain evidence="2">CLIB 918</strain>
    </source>
</reference>
<feature type="transmembrane region" description="Helical" evidence="1">
    <location>
        <begin position="12"/>
        <end position="45"/>
    </location>
</feature>
<proteinExistence type="predicted"/>
<sequence>MAPVEESAVDVVAVVVSVAVVSAVVVVVAVAAAAADVVVVVAAAVFGATEAPAAFEDAVVESAVSAVALNPIVVAIPDAVVAETAAVRVSHRSYPGLLSPVADDAVPLLAPSLTLCTYSQTHQPLHSTVSRLSHLLGKYHEYSATRLQRQALVKSLESRYAAYGCRYVNHPAAAVQLQYSRLSPD</sequence>
<name>A0A0J9XHI8_GEOCN</name>
<keyword evidence="3" id="KW-1185">Reference proteome</keyword>
<organism evidence="2 3">
    <name type="scientific">Geotrichum candidum</name>
    <name type="common">Oospora lactis</name>
    <name type="synonym">Dipodascus geotrichum</name>
    <dbReference type="NCBI Taxonomy" id="1173061"/>
    <lineage>
        <taxon>Eukaryota</taxon>
        <taxon>Fungi</taxon>
        <taxon>Dikarya</taxon>
        <taxon>Ascomycota</taxon>
        <taxon>Saccharomycotina</taxon>
        <taxon>Dipodascomycetes</taxon>
        <taxon>Dipodascales</taxon>
        <taxon>Dipodascaceae</taxon>
        <taxon>Geotrichum</taxon>
    </lineage>
</organism>